<dbReference type="AlphaFoldDB" id="A0AA88KS17"/>
<dbReference type="GeneID" id="68099756"/>
<dbReference type="RefSeq" id="XP_044555665.1">
    <property type="nucleotide sequence ID" value="XM_044697254.1"/>
</dbReference>
<gene>
    <name evidence="2" type="ORF">C9374_007302</name>
</gene>
<dbReference type="PANTHER" id="PTHR12496">
    <property type="entry name" value="CGI-41 METHYLTRANSFERASE"/>
    <property type="match status" value="1"/>
</dbReference>
<dbReference type="Gene3D" id="3.40.50.150">
    <property type="entry name" value="Vaccinia Virus protein VP39"/>
    <property type="match status" value="1"/>
</dbReference>
<dbReference type="CDD" id="cd02440">
    <property type="entry name" value="AdoMet_MTases"/>
    <property type="match status" value="1"/>
</dbReference>
<organism evidence="2 3">
    <name type="scientific">Naegleria lovaniensis</name>
    <name type="common">Amoeba</name>
    <dbReference type="NCBI Taxonomy" id="51637"/>
    <lineage>
        <taxon>Eukaryota</taxon>
        <taxon>Discoba</taxon>
        <taxon>Heterolobosea</taxon>
        <taxon>Tetramitia</taxon>
        <taxon>Eutetramitia</taxon>
        <taxon>Vahlkampfiidae</taxon>
        <taxon>Naegleria</taxon>
    </lineage>
</organism>
<keyword evidence="3" id="KW-1185">Reference proteome</keyword>
<reference evidence="2 3" key="1">
    <citation type="journal article" date="2018" name="BMC Genomics">
        <title>The genome of Naegleria lovaniensis, the basis for a comparative approach to unravel pathogenicity factors of the human pathogenic amoeba N. fowleri.</title>
        <authorList>
            <person name="Liechti N."/>
            <person name="Schurch N."/>
            <person name="Bruggmann R."/>
            <person name="Wittwer M."/>
        </authorList>
    </citation>
    <scope>NUCLEOTIDE SEQUENCE [LARGE SCALE GENOMIC DNA]</scope>
    <source>
        <strain evidence="2 3">ATCC 30569</strain>
    </source>
</reference>
<evidence type="ECO:0000313" key="2">
    <source>
        <dbReference type="EMBL" id="KAG2393771.1"/>
    </source>
</evidence>
<evidence type="ECO:0000313" key="3">
    <source>
        <dbReference type="Proteomes" id="UP000816034"/>
    </source>
</evidence>
<dbReference type="SUPFAM" id="SSF53335">
    <property type="entry name" value="S-adenosyl-L-methionine-dependent methyltransferases"/>
    <property type="match status" value="1"/>
</dbReference>
<proteinExistence type="predicted"/>
<sequence>MLDDDWNMNHTYLFRHLLPRRNEILNYIHEWRALNSKNDEEISPLTERMEEIFKFWTNFDNTSSDTLKYPSLIIVQEIMKLILEFLNEFSFLFTFVNSQNGDAYGSSKVQDHTDRERDNHLLYFLWKDNYSTRVPKAWREYLEKCSDIQLIELMNFTQQEYHQQEDFQNYTAQYFSDNTIPSSFRRFVLGCKLLRFHKVILPSAKEIVKYLTTDETNPKQCFNDSDSSSVLHCQYTSSECQNTELLRHMSPKKIHEIERLAEFISTFSQHTFSSKLDNDDNEQIPTILDIGSGKGYLSHVLFAKYGLNIIAVDHNEQLVQKIQEKTKKFDKSTSLRSKQNKQQKNQLKAISSHLECNREQLSKMVNQMLETTRSIYQHDDRNGGNNCIVGLHTCGDLTPILCDMYLNDTVYTKQNKSLIHSLVNVGCCYHKLTETYHVQKDAGQVNIHSDSSQALTHFHGFPLTSFVNNYITCNLNGFQLTRSGLILGCTENNIWNVRNVTNGDNHETSRNTSYKVQEYWKRNAFRCAMEYFLHEYVEKKTIPPTIRRPVVYSFGSISDNNLKSSTFATDHNGHNEDTDFSKYATSVLVRLYQTKTLDPLLHEQEIIDMASTQHFTASFKQQLNHFYYQQCHGNHETSQIKSVDIFWTLRSMIGPVIECLILLDRYLFLSGTSRGGVQADLVQLFDEDISPRGIALFAYKK</sequence>
<feature type="domain" description="Methyltransferase" evidence="1">
    <location>
        <begin position="252"/>
        <end position="434"/>
    </location>
</feature>
<dbReference type="PANTHER" id="PTHR12496:SF0">
    <property type="entry name" value="METHYLTRANSFERASE DOMAIN-CONTAINING PROTEIN"/>
    <property type="match status" value="1"/>
</dbReference>
<protein>
    <recommendedName>
        <fullName evidence="1">Methyltransferase domain-containing protein</fullName>
    </recommendedName>
</protein>
<comment type="caution">
    <text evidence="2">The sequence shown here is derived from an EMBL/GenBank/DDBJ whole genome shotgun (WGS) entry which is preliminary data.</text>
</comment>
<accession>A0AA88KS17</accession>
<dbReference type="InterPro" id="IPR052220">
    <property type="entry name" value="METTL25"/>
</dbReference>
<dbReference type="Pfam" id="PF13679">
    <property type="entry name" value="Methyltransf_32"/>
    <property type="match status" value="1"/>
</dbReference>
<evidence type="ECO:0000259" key="1">
    <source>
        <dbReference type="Pfam" id="PF13679"/>
    </source>
</evidence>
<dbReference type="Proteomes" id="UP000816034">
    <property type="component" value="Unassembled WGS sequence"/>
</dbReference>
<dbReference type="InterPro" id="IPR029063">
    <property type="entry name" value="SAM-dependent_MTases_sf"/>
</dbReference>
<name>A0AA88KS17_NAELO</name>
<dbReference type="EMBL" id="PYSW02000002">
    <property type="protein sequence ID" value="KAG2393771.1"/>
    <property type="molecule type" value="Genomic_DNA"/>
</dbReference>
<dbReference type="InterPro" id="IPR025714">
    <property type="entry name" value="Methyltranfer_dom"/>
</dbReference>